<evidence type="ECO:0000313" key="3">
    <source>
        <dbReference type="Proteomes" id="UP000000582"/>
    </source>
</evidence>
<gene>
    <name evidence="2" type="ordered locus">Cgl2778</name>
</gene>
<keyword evidence="1" id="KW-1133">Transmembrane helix</keyword>
<dbReference type="AlphaFoldDB" id="Q8NM07"/>
<dbReference type="EMBL" id="BA000036">
    <property type="protein sequence ID" value="BAC00172.1"/>
    <property type="molecule type" value="Genomic_DNA"/>
</dbReference>
<dbReference type="HOGENOM" id="CLU_2394731_0_0_11"/>
<proteinExistence type="predicted"/>
<dbReference type="Proteomes" id="UP000000582">
    <property type="component" value="Chromosome"/>
</dbReference>
<keyword evidence="1" id="KW-0812">Transmembrane</keyword>
<dbReference type="STRING" id="196627.cg3077"/>
<organism evidence="2 3">
    <name type="scientific">Corynebacterium glutamicum (strain ATCC 13032 / DSM 20300 / JCM 1318 / BCRC 11384 / CCUG 27702 / LMG 3730 / NBRC 12168 / NCIMB 10025 / NRRL B-2784 / 534)</name>
    <dbReference type="NCBI Taxonomy" id="196627"/>
    <lineage>
        <taxon>Bacteria</taxon>
        <taxon>Bacillati</taxon>
        <taxon>Actinomycetota</taxon>
        <taxon>Actinomycetes</taxon>
        <taxon>Mycobacteriales</taxon>
        <taxon>Corynebacteriaceae</taxon>
        <taxon>Corynebacterium</taxon>
    </lineage>
</organism>
<keyword evidence="3" id="KW-1185">Reference proteome</keyword>
<evidence type="ECO:0000256" key="1">
    <source>
        <dbReference type="SAM" id="Phobius"/>
    </source>
</evidence>
<dbReference type="KEGG" id="cgl:Cgl2778"/>
<name>Q8NM07_CORGL</name>
<dbReference type="KEGG" id="cgb:cg3077"/>
<feature type="transmembrane region" description="Helical" evidence="1">
    <location>
        <begin position="6"/>
        <end position="29"/>
    </location>
</feature>
<evidence type="ECO:0000313" key="2">
    <source>
        <dbReference type="EMBL" id="BAC00172.1"/>
    </source>
</evidence>
<sequence length="93" mass="10208">MFIYSLTLNQVLLAIAFIGLLVALSWGINKFSTVRFWKKRAPVWQVGAMIILCFVANGFPAEPIYAASLGVASGLFVFLSLVQQARKANQTTV</sequence>
<accession>Q6M279</accession>
<reference evidence="3" key="1">
    <citation type="journal article" date="2003" name="Appl. Microbiol. Biotechnol.">
        <title>The Corynebacterium glutamicum genome: features and impacts on biotechnological processes.</title>
        <authorList>
            <person name="Ikeda M."/>
            <person name="Nakagawa S."/>
        </authorList>
    </citation>
    <scope>NUCLEOTIDE SEQUENCE [LARGE SCALE GENOMIC DNA]</scope>
    <source>
        <strain evidence="3">ATCC 13032 / DSM 20300 / BCRC 11384 / JCM 1318 / LMG 3730 / NCIMB 10025</strain>
    </source>
</reference>
<feature type="transmembrane region" description="Helical" evidence="1">
    <location>
        <begin position="41"/>
        <end position="59"/>
    </location>
</feature>
<dbReference type="BioCyc" id="CORYNE:G18NG-12395-MONOMER"/>
<keyword evidence="1" id="KW-0472">Membrane</keyword>
<feature type="transmembrane region" description="Helical" evidence="1">
    <location>
        <begin position="65"/>
        <end position="82"/>
    </location>
</feature>
<protein>
    <submittedName>
        <fullName evidence="2">Hypothetical membrane protein</fullName>
    </submittedName>
</protein>
<accession>Q8NM07</accession>